<dbReference type="EMBL" id="MUJZ01056718">
    <property type="protein sequence ID" value="OTF72332.1"/>
    <property type="molecule type" value="Genomic_DNA"/>
</dbReference>
<organism evidence="1 2">
    <name type="scientific">Euroglyphus maynei</name>
    <name type="common">Mayne's house dust mite</name>
    <dbReference type="NCBI Taxonomy" id="6958"/>
    <lineage>
        <taxon>Eukaryota</taxon>
        <taxon>Metazoa</taxon>
        <taxon>Ecdysozoa</taxon>
        <taxon>Arthropoda</taxon>
        <taxon>Chelicerata</taxon>
        <taxon>Arachnida</taxon>
        <taxon>Acari</taxon>
        <taxon>Acariformes</taxon>
        <taxon>Sarcoptiformes</taxon>
        <taxon>Astigmata</taxon>
        <taxon>Psoroptidia</taxon>
        <taxon>Analgoidea</taxon>
        <taxon>Pyroglyphidae</taxon>
        <taxon>Pyroglyphinae</taxon>
        <taxon>Euroglyphus</taxon>
    </lineage>
</organism>
<gene>
    <name evidence="1" type="ORF">BLA29_006353</name>
</gene>
<comment type="caution">
    <text evidence="1">The sequence shown here is derived from an EMBL/GenBank/DDBJ whole genome shotgun (WGS) entry which is preliminary data.</text>
</comment>
<keyword evidence="2" id="KW-1185">Reference proteome</keyword>
<evidence type="ECO:0000313" key="1">
    <source>
        <dbReference type="EMBL" id="OTF72332.1"/>
    </source>
</evidence>
<sequence length="281" mass="32221">MIRNKLVFDSINVDNLYVDTIDNIRISDFPKQVLTKLHSGYLQQVMIPTMIDKFKVNSDVFVNFINDKNATDIFGNVILRNQNIRFISPVQILSDVTGKINDVRIPDDLVDRHSSQIIYGVKRFSSIHVDNINATYLNHLQIPIDIVTLSGNDEIIEQDLQIDRLVVDGNLHVNGLFDGINLTHLDRRYLDSFKNVYQNLTFLSPVNVTKLTIISERINDIDSLDELYSNVFFSSERSLKISSAKTIDNIFRCNAMHADIVNSNSVQDFISLREPTHFFNN</sequence>
<reference evidence="1 2" key="1">
    <citation type="submission" date="2017-03" db="EMBL/GenBank/DDBJ databases">
        <title>Genome Survey of Euroglyphus maynei.</title>
        <authorList>
            <person name="Arlian L.G."/>
            <person name="Morgan M.S."/>
            <person name="Rider S.D."/>
        </authorList>
    </citation>
    <scope>NUCLEOTIDE SEQUENCE [LARGE SCALE GENOMIC DNA]</scope>
    <source>
        <strain evidence="1">Arlian Lab</strain>
        <tissue evidence="1">Whole body</tissue>
    </source>
</reference>
<protein>
    <submittedName>
        <fullName evidence="1">Uncharacterized protein</fullName>
    </submittedName>
</protein>
<evidence type="ECO:0000313" key="2">
    <source>
        <dbReference type="Proteomes" id="UP000194236"/>
    </source>
</evidence>
<feature type="non-terminal residue" evidence="1">
    <location>
        <position position="281"/>
    </location>
</feature>
<dbReference type="OrthoDB" id="6022258at2759"/>
<dbReference type="AlphaFoldDB" id="A0A1Y3AV31"/>
<name>A0A1Y3AV31_EURMA</name>
<dbReference type="Proteomes" id="UP000194236">
    <property type="component" value="Unassembled WGS sequence"/>
</dbReference>
<accession>A0A1Y3AV31</accession>
<proteinExistence type="predicted"/>